<dbReference type="Gene3D" id="3.40.50.1820">
    <property type="entry name" value="alpha/beta hydrolase"/>
    <property type="match status" value="1"/>
</dbReference>
<gene>
    <name evidence="2" type="ORF">TRAPUB_7042</name>
</gene>
<dbReference type="PANTHER" id="PTHR42103:SF2">
    <property type="entry name" value="AB HYDROLASE-1 DOMAIN-CONTAINING PROTEIN"/>
    <property type="match status" value="1"/>
</dbReference>
<organism evidence="2 3">
    <name type="scientific">Trametes pubescens</name>
    <name type="common">White-rot fungus</name>
    <dbReference type="NCBI Taxonomy" id="154538"/>
    <lineage>
        <taxon>Eukaryota</taxon>
        <taxon>Fungi</taxon>
        <taxon>Dikarya</taxon>
        <taxon>Basidiomycota</taxon>
        <taxon>Agaricomycotina</taxon>
        <taxon>Agaricomycetes</taxon>
        <taxon>Polyporales</taxon>
        <taxon>Polyporaceae</taxon>
        <taxon>Trametes</taxon>
    </lineage>
</organism>
<evidence type="ECO:0000313" key="3">
    <source>
        <dbReference type="Proteomes" id="UP000184267"/>
    </source>
</evidence>
<proteinExistence type="predicted"/>
<comment type="caution">
    <text evidence="2">The sequence shown here is derived from an EMBL/GenBank/DDBJ whole genome shotgun (WGS) entry which is preliminary data.</text>
</comment>
<evidence type="ECO:0000313" key="2">
    <source>
        <dbReference type="EMBL" id="OJT02475.1"/>
    </source>
</evidence>
<dbReference type="GO" id="GO:0016787">
    <property type="term" value="F:hydrolase activity"/>
    <property type="evidence" value="ECO:0007669"/>
    <property type="project" value="InterPro"/>
</dbReference>
<keyword evidence="3" id="KW-1185">Reference proteome</keyword>
<dbReference type="OrthoDB" id="10260961at2759"/>
<accession>A0A1M2V4E4</accession>
<dbReference type="Pfam" id="PF02129">
    <property type="entry name" value="Peptidase_S15"/>
    <property type="match status" value="1"/>
</dbReference>
<protein>
    <recommendedName>
        <fullName evidence="1">Xaa-Pro dipeptidyl-peptidase-like domain-containing protein</fullName>
    </recommendedName>
</protein>
<dbReference type="InterPro" id="IPR000383">
    <property type="entry name" value="Xaa-Pro-like_dom"/>
</dbReference>
<dbReference type="SUPFAM" id="SSF53474">
    <property type="entry name" value="alpha/beta-Hydrolases"/>
    <property type="match status" value="1"/>
</dbReference>
<dbReference type="AlphaFoldDB" id="A0A1M2V4E4"/>
<sequence>MTEPLLEQGYDVLRYNSRGVGKSHGWASLTGAQEVEDLKDLILWARSNSPDLSKLVIVGYSHGSLIASMHPVLPDLDTSHILLSYPLGPRHWLTAFHTHRYTAALQGLIRDPKSNVLVIYGDGDNFTAVESYDAWAKGLKDLHAAEATAHGKLEVVEIAGASHFWREPPAVRRLLDVVRTWVH</sequence>
<dbReference type="STRING" id="154538.A0A1M2V4E4"/>
<dbReference type="OMA" id="QVTDIIC"/>
<evidence type="ECO:0000259" key="1">
    <source>
        <dbReference type="Pfam" id="PF02129"/>
    </source>
</evidence>
<dbReference type="Proteomes" id="UP000184267">
    <property type="component" value="Unassembled WGS sequence"/>
</dbReference>
<dbReference type="PANTHER" id="PTHR42103">
    <property type="entry name" value="ALPHA/BETA-HYDROLASES SUPERFAMILY PROTEIN"/>
    <property type="match status" value="1"/>
</dbReference>
<dbReference type="InterPro" id="IPR029058">
    <property type="entry name" value="AB_hydrolase_fold"/>
</dbReference>
<dbReference type="EMBL" id="MNAD01001670">
    <property type="protein sequence ID" value="OJT02475.1"/>
    <property type="molecule type" value="Genomic_DNA"/>
</dbReference>
<feature type="domain" description="Xaa-Pro dipeptidyl-peptidase-like" evidence="1">
    <location>
        <begin position="4"/>
        <end position="66"/>
    </location>
</feature>
<reference evidence="2 3" key="1">
    <citation type="submission" date="2016-10" db="EMBL/GenBank/DDBJ databases">
        <title>Genome sequence of the basidiomycete white-rot fungus Trametes pubescens.</title>
        <authorList>
            <person name="Makela M.R."/>
            <person name="Granchi Z."/>
            <person name="Peng M."/>
            <person name="De Vries R.P."/>
            <person name="Grigoriev I."/>
            <person name="Riley R."/>
            <person name="Hilden K."/>
        </authorList>
    </citation>
    <scope>NUCLEOTIDE SEQUENCE [LARGE SCALE GENOMIC DNA]</scope>
    <source>
        <strain evidence="2 3">FBCC735</strain>
    </source>
</reference>
<name>A0A1M2V4E4_TRAPU</name>